<dbReference type="PANTHER" id="PTHR37089:SF3">
    <property type="entry name" value="EXPORTED PROTEIN"/>
    <property type="match status" value="1"/>
</dbReference>
<dbReference type="OrthoDB" id="6506871at2"/>
<sequence>MAWSRVLLLALLFSGSGVAHAATTAAVQVSASIVAGCVVTSTGGLYGTLSFGTYSALTTTAVSVALAGGVTLQCTPGVSVSMVVDGGLYNASGRHLKVGSGTAQIAYQLFQDAAHSQSLGIAQSVNVPYTNANAISLPIFGYVLLPGNQPAGTYSDTLQVQLSY</sequence>
<protein>
    <submittedName>
        <fullName evidence="3">Spore coat protein U (SCPU) domain-containing protein</fullName>
    </submittedName>
</protein>
<dbReference type="AlphaFoldDB" id="A0A0J6GC38"/>
<organism evidence="3 4">
    <name type="scientific">Pseudomonas deceptionensis</name>
    <dbReference type="NCBI Taxonomy" id="882211"/>
    <lineage>
        <taxon>Bacteria</taxon>
        <taxon>Pseudomonadati</taxon>
        <taxon>Pseudomonadota</taxon>
        <taxon>Gammaproteobacteria</taxon>
        <taxon>Pseudomonadales</taxon>
        <taxon>Pseudomonadaceae</taxon>
        <taxon>Pseudomonas</taxon>
    </lineage>
</organism>
<evidence type="ECO:0000313" key="3">
    <source>
        <dbReference type="EMBL" id="SEF06423.1"/>
    </source>
</evidence>
<evidence type="ECO:0000259" key="2">
    <source>
        <dbReference type="Pfam" id="PF05229"/>
    </source>
</evidence>
<feature type="chain" id="PRO_5009777200" evidence="1">
    <location>
        <begin position="22"/>
        <end position="164"/>
    </location>
</feature>
<keyword evidence="4" id="KW-1185">Reference proteome</keyword>
<evidence type="ECO:0000256" key="1">
    <source>
        <dbReference type="SAM" id="SignalP"/>
    </source>
</evidence>
<dbReference type="Proteomes" id="UP000183613">
    <property type="component" value="Unassembled WGS sequence"/>
</dbReference>
<comment type="caution">
    <text evidence="3">The sequence shown here is derived from an EMBL/GenBank/DDBJ whole genome shotgun (WGS) entry which is preliminary data.</text>
</comment>
<gene>
    <name evidence="3" type="ORF">SAMN04489800_4190</name>
</gene>
<name>A0A0J6GC38_PSEDM</name>
<dbReference type="EMBL" id="FNUD01000002">
    <property type="protein sequence ID" value="SEF06423.1"/>
    <property type="molecule type" value="Genomic_DNA"/>
</dbReference>
<dbReference type="PANTHER" id="PTHR37089">
    <property type="entry name" value="PROTEIN U-RELATED"/>
    <property type="match status" value="1"/>
</dbReference>
<evidence type="ECO:0000313" key="4">
    <source>
        <dbReference type="Proteomes" id="UP000183613"/>
    </source>
</evidence>
<dbReference type="SMART" id="SM00972">
    <property type="entry name" value="SCPU"/>
    <property type="match status" value="1"/>
</dbReference>
<keyword evidence="1" id="KW-0732">Signal</keyword>
<proteinExistence type="predicted"/>
<dbReference type="PATRIC" id="fig|882211.3.peg.1801"/>
<feature type="domain" description="Spore coat protein U/FanG" evidence="2">
    <location>
        <begin position="23"/>
        <end position="160"/>
    </location>
</feature>
<dbReference type="InterPro" id="IPR007893">
    <property type="entry name" value="Spore_coat_U/FanG"/>
</dbReference>
<dbReference type="InterPro" id="IPR053167">
    <property type="entry name" value="Spore_coat_component"/>
</dbReference>
<feature type="signal peptide" evidence="1">
    <location>
        <begin position="1"/>
        <end position="21"/>
    </location>
</feature>
<accession>A0A0J6GC38</accession>
<reference evidence="3" key="1">
    <citation type="submission" date="2016-10" db="EMBL/GenBank/DDBJ databases">
        <authorList>
            <person name="Varghese N."/>
            <person name="Submissions S."/>
        </authorList>
    </citation>
    <scope>NUCLEOTIDE SEQUENCE [LARGE SCALE GENOMIC DNA]</scope>
    <source>
        <strain evidence="3">LMG 25555</strain>
    </source>
</reference>
<dbReference type="RefSeq" id="WP_048359604.1">
    <property type="nucleotide sequence ID" value="NZ_FNUD01000002.1"/>
</dbReference>
<dbReference type="Pfam" id="PF05229">
    <property type="entry name" value="SCPU"/>
    <property type="match status" value="1"/>
</dbReference>